<organism evidence="1 2">
    <name type="scientific">Kibdelosporangium aridum</name>
    <dbReference type="NCBI Taxonomy" id="2030"/>
    <lineage>
        <taxon>Bacteria</taxon>
        <taxon>Bacillati</taxon>
        <taxon>Actinomycetota</taxon>
        <taxon>Actinomycetes</taxon>
        <taxon>Pseudonocardiales</taxon>
        <taxon>Pseudonocardiaceae</taxon>
        <taxon>Kibdelosporangium</taxon>
    </lineage>
</organism>
<dbReference type="RefSeq" id="WP_037269970.1">
    <property type="nucleotide sequence ID" value="NZ_QHKI01000070.1"/>
</dbReference>
<evidence type="ECO:0000313" key="1">
    <source>
        <dbReference type="EMBL" id="RSM69675.1"/>
    </source>
</evidence>
<protein>
    <submittedName>
        <fullName evidence="1">Uncharacterized protein</fullName>
    </submittedName>
</protein>
<gene>
    <name evidence="1" type="ORF">DMH04_46010</name>
</gene>
<accession>A0A428YN93</accession>
<sequence length="61" mass="6802">MRTRAHRIVDTDPKRGNVVVRVTGTRHDEPTYQVRQSQVPPLCSFTAEAEYSGATGSATIW</sequence>
<proteinExistence type="predicted"/>
<dbReference type="AlphaFoldDB" id="A0A428YN93"/>
<dbReference type="EMBL" id="QHKI01000070">
    <property type="protein sequence ID" value="RSM69675.1"/>
    <property type="molecule type" value="Genomic_DNA"/>
</dbReference>
<reference evidence="1 2" key="1">
    <citation type="submission" date="2018-05" db="EMBL/GenBank/DDBJ databases">
        <title>Evolution of GPA BGCs.</title>
        <authorList>
            <person name="Waglechner N."/>
            <person name="Wright G.D."/>
        </authorList>
    </citation>
    <scope>NUCLEOTIDE SEQUENCE [LARGE SCALE GENOMIC DNA]</scope>
    <source>
        <strain evidence="1 2">A82846</strain>
    </source>
</reference>
<name>A0A428YN93_KIBAR</name>
<evidence type="ECO:0000313" key="2">
    <source>
        <dbReference type="Proteomes" id="UP000287547"/>
    </source>
</evidence>
<dbReference type="Proteomes" id="UP000287547">
    <property type="component" value="Unassembled WGS sequence"/>
</dbReference>
<comment type="caution">
    <text evidence="1">The sequence shown here is derived from an EMBL/GenBank/DDBJ whole genome shotgun (WGS) entry which is preliminary data.</text>
</comment>